<dbReference type="EMBL" id="ABJB011053201">
    <property type="status" value="NOT_ANNOTATED_CDS"/>
    <property type="molecule type" value="Genomic_DNA"/>
</dbReference>
<sequence length="254" mass="29474">MAQEPTVGELRVMLADERRSSQQHRIDLDKLKAAHVSLEEEKLKLKGQLADSEQRHKAELLQLKLDTVKQKAELENTHRKAMVELTNAKLDAELALKAANEHKRTAAEKEKETERRHQLTRTKDWDRARQLESEKVLLEAQLSEVATAKAAADQRLMEAEKQMKRLKQAQESQRQELEEEMLALRTRLKASLAVREDTNKVTAENHVLRQKLELLEEERRKDRAAIEGTMQQKDGLSETVERLKSELQRKKEKL</sequence>
<gene>
    <name evidence="2" type="ORF">IscW_ISCW017190</name>
</gene>
<dbReference type="EMBL" id="DS654628">
    <property type="protein sequence ID" value="EEC02721.1"/>
    <property type="molecule type" value="Genomic_DNA"/>
</dbReference>
<dbReference type="EnsemblMetazoa" id="ISCW017190-RA">
    <property type="protein sequence ID" value="ISCW017190-PA"/>
    <property type="gene ID" value="ISCW017190"/>
</dbReference>
<evidence type="ECO:0000313" key="4">
    <source>
        <dbReference type="Proteomes" id="UP000001555"/>
    </source>
</evidence>
<feature type="compositionally biased region" description="Basic and acidic residues" evidence="1">
    <location>
        <begin position="235"/>
        <end position="254"/>
    </location>
</feature>
<evidence type="ECO:0000256" key="1">
    <source>
        <dbReference type="SAM" id="MobiDB-lite"/>
    </source>
</evidence>
<evidence type="ECO:0000313" key="3">
    <source>
        <dbReference type="EnsemblMetazoa" id="ISCW017190-PA"/>
    </source>
</evidence>
<proteinExistence type="predicted"/>
<feature type="region of interest" description="Disordered" evidence="1">
    <location>
        <begin position="101"/>
        <end position="121"/>
    </location>
</feature>
<dbReference type="Proteomes" id="UP000001555">
    <property type="component" value="Unassembled WGS sequence"/>
</dbReference>
<dbReference type="VEuPathDB" id="VectorBase:ISCW017190"/>
<keyword evidence="4" id="KW-1185">Reference proteome</keyword>
<dbReference type="AlphaFoldDB" id="B7P7Z9"/>
<dbReference type="VEuPathDB" id="VectorBase:ISCI017190"/>
<reference evidence="2 4" key="1">
    <citation type="submission" date="2008-03" db="EMBL/GenBank/DDBJ databases">
        <title>Annotation of Ixodes scapularis.</title>
        <authorList>
            <consortium name="Ixodes scapularis Genome Project Consortium"/>
            <person name="Caler E."/>
            <person name="Hannick L.I."/>
            <person name="Bidwell S."/>
            <person name="Joardar V."/>
            <person name="Thiagarajan M."/>
            <person name="Amedeo P."/>
            <person name="Galinsky K.J."/>
            <person name="Schobel S."/>
            <person name="Inman J."/>
            <person name="Hostetler J."/>
            <person name="Miller J."/>
            <person name="Hammond M."/>
            <person name="Megy K."/>
            <person name="Lawson D."/>
            <person name="Kodira C."/>
            <person name="Sutton G."/>
            <person name="Meyer J."/>
            <person name="Hill C.A."/>
            <person name="Birren B."/>
            <person name="Nene V."/>
            <person name="Collins F."/>
            <person name="Alarcon-Chaidez F."/>
            <person name="Wikel S."/>
            <person name="Strausberg R."/>
        </authorList>
    </citation>
    <scope>NUCLEOTIDE SEQUENCE [LARGE SCALE GENOMIC DNA]</scope>
    <source>
        <strain evidence="4">Wikel</strain>
        <strain evidence="2">Wikel colony</strain>
    </source>
</reference>
<name>B7P7Z9_IXOSC</name>
<dbReference type="PaxDb" id="6945-B7P7Z9"/>
<evidence type="ECO:0000313" key="2">
    <source>
        <dbReference type="EMBL" id="EEC02721.1"/>
    </source>
</evidence>
<accession>B7P7Z9</accession>
<reference evidence="3" key="2">
    <citation type="submission" date="2020-05" db="UniProtKB">
        <authorList>
            <consortium name="EnsemblMetazoa"/>
        </authorList>
    </citation>
    <scope>IDENTIFICATION</scope>
    <source>
        <strain evidence="3">wikel</strain>
    </source>
</reference>
<dbReference type="OrthoDB" id="311279at2759"/>
<dbReference type="VEuPathDB" id="VectorBase:ISCP_006923"/>
<dbReference type="HOGENOM" id="CLU_1095303_0_0_1"/>
<dbReference type="InParanoid" id="B7P7Z9"/>
<feature type="region of interest" description="Disordered" evidence="1">
    <location>
        <begin position="223"/>
        <end position="254"/>
    </location>
</feature>
<protein>
    <submittedName>
        <fullName evidence="2 3">NBP2B protein, putative</fullName>
    </submittedName>
</protein>
<organism>
    <name type="scientific">Ixodes scapularis</name>
    <name type="common">Black-legged tick</name>
    <name type="synonym">Deer tick</name>
    <dbReference type="NCBI Taxonomy" id="6945"/>
    <lineage>
        <taxon>Eukaryota</taxon>
        <taxon>Metazoa</taxon>
        <taxon>Ecdysozoa</taxon>
        <taxon>Arthropoda</taxon>
        <taxon>Chelicerata</taxon>
        <taxon>Arachnida</taxon>
        <taxon>Acari</taxon>
        <taxon>Parasitiformes</taxon>
        <taxon>Ixodida</taxon>
        <taxon>Ixodoidea</taxon>
        <taxon>Ixodidae</taxon>
        <taxon>Ixodinae</taxon>
        <taxon>Ixodes</taxon>
    </lineage>
</organism>